<reference evidence="2 3" key="1">
    <citation type="submission" date="2016-10" db="EMBL/GenBank/DDBJ databases">
        <authorList>
            <person name="de Groot N.N."/>
        </authorList>
    </citation>
    <scope>NUCLEOTIDE SEQUENCE [LARGE SCALE GENOMIC DNA]</scope>
    <source>
        <strain evidence="2 3">DSM 18346</strain>
    </source>
</reference>
<organism evidence="2 3">
    <name type="scientific">Natronincola ferrireducens</name>
    <dbReference type="NCBI Taxonomy" id="393762"/>
    <lineage>
        <taxon>Bacteria</taxon>
        <taxon>Bacillati</taxon>
        <taxon>Bacillota</taxon>
        <taxon>Clostridia</taxon>
        <taxon>Peptostreptococcales</taxon>
        <taxon>Natronincolaceae</taxon>
        <taxon>Natronincola</taxon>
    </lineage>
</organism>
<name>A0A1G9EZ54_9FIRM</name>
<protein>
    <submittedName>
        <fullName evidence="2">Transposase DDE domain-containing protein</fullName>
    </submittedName>
</protein>
<keyword evidence="3" id="KW-1185">Reference proteome</keyword>
<evidence type="ECO:0000259" key="1">
    <source>
        <dbReference type="Pfam" id="PF13701"/>
    </source>
</evidence>
<dbReference type="RefSeq" id="WP_090553594.1">
    <property type="nucleotide sequence ID" value="NZ_FNFP01000004.1"/>
</dbReference>
<sequence>MKSISFKLDENKVVNTSAWLVSLIQFANKLNFFDAFKSFNLKMKSVNYTNLNRLQTLVASIVMGCSYTSDINEKLVPDTMATKLLGMDKFPDQSQINRFLSRFDETNIDQLEFIHHNFFMENALALSSKDPVIVDFDMSGLVASGRTYALAEKGYFPRKRGEKGYQLSAAFVGDTAETVSMFLDPGNTSCTSRFENLFKATTFKFKEHLPEDSLIIRADSGYGSFENIQMLKATGAKFVVKGFSTQQSKNLAKSVKKHQWQKINIQVHVAEIPSSTGLRIIVCEFVGNDGQTKYSHLLTNIRAKEMSAIQLFHFYNDRQTIEAFFRTCKEVYGIKNLRASKFYGIYGFSWLVFISHNLISLMKNTAFSTSKLKDMGVHSLIKKLGSIPAKVMELKDHVEIVVPSLSELAKLFVEALQPKYVQLSFHDFLNTA</sequence>
<dbReference type="OrthoDB" id="1878374at2"/>
<proteinExistence type="predicted"/>
<dbReference type="STRING" id="393762.SAMN05660472_02039"/>
<dbReference type="Proteomes" id="UP000198718">
    <property type="component" value="Unassembled WGS sequence"/>
</dbReference>
<accession>A0A1G9EZ54</accession>
<feature type="domain" description="Transposase DDE" evidence="1">
    <location>
        <begin position="40"/>
        <end position="416"/>
    </location>
</feature>
<evidence type="ECO:0000313" key="2">
    <source>
        <dbReference type="EMBL" id="SDK81457.1"/>
    </source>
</evidence>
<evidence type="ECO:0000313" key="3">
    <source>
        <dbReference type="Proteomes" id="UP000198718"/>
    </source>
</evidence>
<dbReference type="SUPFAM" id="SSF53098">
    <property type="entry name" value="Ribonuclease H-like"/>
    <property type="match status" value="1"/>
</dbReference>
<gene>
    <name evidence="2" type="ORF">SAMN05660472_02039</name>
</gene>
<dbReference type="AlphaFoldDB" id="A0A1G9EZ54"/>
<dbReference type="Pfam" id="PF13701">
    <property type="entry name" value="DDE_Tnp_1_4"/>
    <property type="match status" value="1"/>
</dbReference>
<dbReference type="EMBL" id="FNFP01000004">
    <property type="protein sequence ID" value="SDK81457.1"/>
    <property type="molecule type" value="Genomic_DNA"/>
</dbReference>
<dbReference type="InterPro" id="IPR025668">
    <property type="entry name" value="Tnp_DDE_dom"/>
</dbReference>
<dbReference type="InterPro" id="IPR012337">
    <property type="entry name" value="RNaseH-like_sf"/>
</dbReference>